<gene>
    <name evidence="1" type="ORF">COCSUDRAFT_34421</name>
</gene>
<evidence type="ECO:0000313" key="1">
    <source>
        <dbReference type="EMBL" id="EIE18902.1"/>
    </source>
</evidence>
<dbReference type="Proteomes" id="UP000007264">
    <property type="component" value="Unassembled WGS sequence"/>
</dbReference>
<dbReference type="RefSeq" id="XP_005643446.1">
    <property type="nucleotide sequence ID" value="XM_005643389.1"/>
</dbReference>
<dbReference type="GeneID" id="17036852"/>
<accession>I0YKI3</accession>
<name>I0YKI3_COCSC</name>
<reference evidence="1 2" key="1">
    <citation type="journal article" date="2012" name="Genome Biol.">
        <title>The genome of the polar eukaryotic microalga coccomyxa subellipsoidea reveals traits of cold adaptation.</title>
        <authorList>
            <person name="Blanc G."/>
            <person name="Agarkova I."/>
            <person name="Grimwood J."/>
            <person name="Kuo A."/>
            <person name="Brueggeman A."/>
            <person name="Dunigan D."/>
            <person name="Gurnon J."/>
            <person name="Ladunga I."/>
            <person name="Lindquist E."/>
            <person name="Lucas S."/>
            <person name="Pangilinan J."/>
            <person name="Proschold T."/>
            <person name="Salamov A."/>
            <person name="Schmutz J."/>
            <person name="Weeks D."/>
            <person name="Yamada T."/>
            <person name="Claverie J.M."/>
            <person name="Grigoriev I."/>
            <person name="Van Etten J."/>
            <person name="Lomsadze A."/>
            <person name="Borodovsky M."/>
        </authorList>
    </citation>
    <scope>NUCLEOTIDE SEQUENCE [LARGE SCALE GENOMIC DNA]</scope>
    <source>
        <strain evidence="1 2">C-169</strain>
    </source>
</reference>
<dbReference type="KEGG" id="csl:COCSUDRAFT_34421"/>
<dbReference type="AlphaFoldDB" id="I0YKI3"/>
<dbReference type="EMBL" id="AGSI01000021">
    <property type="protein sequence ID" value="EIE18902.1"/>
    <property type="molecule type" value="Genomic_DNA"/>
</dbReference>
<keyword evidence="2" id="KW-1185">Reference proteome</keyword>
<evidence type="ECO:0000313" key="2">
    <source>
        <dbReference type="Proteomes" id="UP000007264"/>
    </source>
</evidence>
<protein>
    <submittedName>
        <fullName evidence="1">Uncharacterized protein</fullName>
    </submittedName>
</protein>
<comment type="caution">
    <text evidence="1">The sequence shown here is derived from an EMBL/GenBank/DDBJ whole genome shotgun (WGS) entry which is preliminary data.</text>
</comment>
<proteinExistence type="predicted"/>
<organism evidence="1 2">
    <name type="scientific">Coccomyxa subellipsoidea (strain C-169)</name>
    <name type="common">Green microalga</name>
    <dbReference type="NCBI Taxonomy" id="574566"/>
    <lineage>
        <taxon>Eukaryota</taxon>
        <taxon>Viridiplantae</taxon>
        <taxon>Chlorophyta</taxon>
        <taxon>core chlorophytes</taxon>
        <taxon>Trebouxiophyceae</taxon>
        <taxon>Trebouxiophyceae incertae sedis</taxon>
        <taxon>Coccomyxaceae</taxon>
        <taxon>Coccomyxa</taxon>
        <taxon>Coccomyxa subellipsoidea</taxon>
    </lineage>
</organism>
<sequence>MDHKNVGLPGPAALETWQVSECPSCSKGGVILPPKGQVIARLFQWLAVFLTATHVFTPL</sequence>